<evidence type="ECO:0000259" key="2">
    <source>
        <dbReference type="Pfam" id="PF02517"/>
    </source>
</evidence>
<dbReference type="EMBL" id="CP002403">
    <property type="protein sequence ID" value="ADU20928.1"/>
    <property type="molecule type" value="Genomic_DNA"/>
</dbReference>
<feature type="transmembrane region" description="Helical" evidence="1">
    <location>
        <begin position="107"/>
        <end position="127"/>
    </location>
</feature>
<dbReference type="InterPro" id="IPR003675">
    <property type="entry name" value="Rce1/LyrA-like_dom"/>
</dbReference>
<feature type="transmembrane region" description="Helical" evidence="1">
    <location>
        <begin position="188"/>
        <end position="211"/>
    </location>
</feature>
<dbReference type="RefSeq" id="WP_013497120.1">
    <property type="nucleotide sequence ID" value="NC_014833.1"/>
</dbReference>
<gene>
    <name evidence="3" type="ordered locus">Rumal_0373</name>
</gene>
<feature type="transmembrane region" description="Helical" evidence="1">
    <location>
        <begin position="35"/>
        <end position="58"/>
    </location>
</feature>
<dbReference type="KEGG" id="ral:Rumal_0373"/>
<proteinExistence type="predicted"/>
<dbReference type="Pfam" id="PF02517">
    <property type="entry name" value="Rce1-like"/>
    <property type="match status" value="1"/>
</dbReference>
<feature type="transmembrane region" description="Helical" evidence="1">
    <location>
        <begin position="70"/>
        <end position="95"/>
    </location>
</feature>
<dbReference type="GO" id="GO:0004175">
    <property type="term" value="F:endopeptidase activity"/>
    <property type="evidence" value="ECO:0007669"/>
    <property type="project" value="UniProtKB-ARBA"/>
</dbReference>
<feature type="transmembrane region" description="Helical" evidence="1">
    <location>
        <begin position="231"/>
        <end position="256"/>
    </location>
</feature>
<keyword evidence="1" id="KW-1133">Transmembrane helix</keyword>
<dbReference type="OrthoDB" id="324900at2"/>
<dbReference type="STRING" id="697329.Rumal_0373"/>
<dbReference type="PANTHER" id="PTHR39430">
    <property type="entry name" value="MEMBRANE-ASSOCIATED PROTEASE-RELATED"/>
    <property type="match status" value="1"/>
</dbReference>
<keyword evidence="1" id="KW-0812">Transmembrane</keyword>
<dbReference type="AlphaFoldDB" id="E6UEH3"/>
<feature type="transmembrane region" description="Helical" evidence="1">
    <location>
        <begin position="139"/>
        <end position="156"/>
    </location>
</feature>
<name>E6UEH3_RUMA7</name>
<protein>
    <submittedName>
        <fullName evidence="3">Abortive infection protein</fullName>
    </submittedName>
</protein>
<dbReference type="PANTHER" id="PTHR39430:SF1">
    <property type="entry name" value="PROTEASE"/>
    <property type="match status" value="1"/>
</dbReference>
<dbReference type="GO" id="GO:0080120">
    <property type="term" value="P:CAAX-box protein maturation"/>
    <property type="evidence" value="ECO:0007669"/>
    <property type="project" value="UniProtKB-ARBA"/>
</dbReference>
<evidence type="ECO:0000313" key="3">
    <source>
        <dbReference type="EMBL" id="ADU20928.1"/>
    </source>
</evidence>
<dbReference type="eggNOG" id="COG1266">
    <property type="taxonomic scope" value="Bacteria"/>
</dbReference>
<feature type="domain" description="CAAX prenyl protease 2/Lysostaphin resistance protein A-like" evidence="2">
    <location>
        <begin position="109"/>
        <end position="200"/>
    </location>
</feature>
<keyword evidence="1" id="KW-0472">Membrane</keyword>
<dbReference type="HOGENOM" id="CLU_1056493_0_0_9"/>
<accession>E6UEH3</accession>
<dbReference type="Proteomes" id="UP000006919">
    <property type="component" value="Chromosome"/>
</dbReference>
<sequence precursor="true">MKKFLLITLKLLVFFIGWAVTAGLLPVPCENDPVLWRFFAELIPFAALAVFTAVFIIAEKGEVKIPCLRSFVKAAVSGTLTGALWIGAAVGIMLFTGISSITKGSTAISPMWFVSAFINVCMQELLIRGYIYQLLKTKYGLPAAVIFTTLLFTAMHGGAFEAGAVAVINVVTMSLFASAIYEAEGNIFAPIAAHTVWNLLGALVIGGVSLAEDYPHIYEFTSNGSKLLSGSGYKIEASIIVTMLNIILAAIFFIIAKTKTTHKEVSQ</sequence>
<evidence type="ECO:0000313" key="4">
    <source>
        <dbReference type="Proteomes" id="UP000006919"/>
    </source>
</evidence>
<reference evidence="3 4" key="1">
    <citation type="journal article" date="2011" name="J. Bacteriol.">
        <title>Complete genome of the cellulolytic ruminal bacterium Ruminococcus albus 7.</title>
        <authorList>
            <person name="Suen G."/>
            <person name="Stevenson D.M."/>
            <person name="Bruce D.C."/>
            <person name="Chertkov O."/>
            <person name="Copeland A."/>
            <person name="Cheng J.F."/>
            <person name="Detter C."/>
            <person name="Detter J.C."/>
            <person name="Goodwin L.A."/>
            <person name="Han C.S."/>
            <person name="Hauser L.J."/>
            <person name="Ivanova N.N."/>
            <person name="Kyrpides N.C."/>
            <person name="Land M.L."/>
            <person name="Lapidus A."/>
            <person name="Lucas S."/>
            <person name="Ovchinnikova G."/>
            <person name="Pitluck S."/>
            <person name="Tapia R."/>
            <person name="Woyke T."/>
            <person name="Boyum J."/>
            <person name="Mead D."/>
            <person name="Weimer P.J."/>
        </authorList>
    </citation>
    <scope>NUCLEOTIDE SEQUENCE [LARGE SCALE GENOMIC DNA]</scope>
    <source>
        <strain evidence="4">ATCC 27210 / DSM 20455 / JCM 14654 / NCDO 2250 / 7</strain>
    </source>
</reference>
<feature type="transmembrane region" description="Helical" evidence="1">
    <location>
        <begin position="162"/>
        <end position="181"/>
    </location>
</feature>
<evidence type="ECO:0000256" key="1">
    <source>
        <dbReference type="SAM" id="Phobius"/>
    </source>
</evidence>
<organism evidence="3 4">
    <name type="scientific">Ruminococcus albus (strain ATCC 27210 / DSM 20455 / JCM 14654 / NCDO 2250 / 7)</name>
    <dbReference type="NCBI Taxonomy" id="697329"/>
    <lineage>
        <taxon>Bacteria</taxon>
        <taxon>Bacillati</taxon>
        <taxon>Bacillota</taxon>
        <taxon>Clostridia</taxon>
        <taxon>Eubacteriales</taxon>
        <taxon>Oscillospiraceae</taxon>
        <taxon>Ruminococcus</taxon>
    </lineage>
</organism>